<accession>A0AAD7JGN5</accession>
<comment type="caution">
    <text evidence="1">The sequence shown here is derived from an EMBL/GenBank/DDBJ whole genome shotgun (WGS) entry which is preliminary data.</text>
</comment>
<keyword evidence="2" id="KW-1185">Reference proteome</keyword>
<gene>
    <name evidence="1" type="ORF">B0H16DRAFT_1805882</name>
</gene>
<evidence type="ECO:0000313" key="2">
    <source>
        <dbReference type="Proteomes" id="UP001215598"/>
    </source>
</evidence>
<name>A0AAD7JGN5_9AGAR</name>
<dbReference type="EMBL" id="JARKIB010000031">
    <property type="protein sequence ID" value="KAJ7763026.1"/>
    <property type="molecule type" value="Genomic_DNA"/>
</dbReference>
<evidence type="ECO:0000313" key="1">
    <source>
        <dbReference type="EMBL" id="KAJ7763026.1"/>
    </source>
</evidence>
<organism evidence="1 2">
    <name type="scientific">Mycena metata</name>
    <dbReference type="NCBI Taxonomy" id="1033252"/>
    <lineage>
        <taxon>Eukaryota</taxon>
        <taxon>Fungi</taxon>
        <taxon>Dikarya</taxon>
        <taxon>Basidiomycota</taxon>
        <taxon>Agaricomycotina</taxon>
        <taxon>Agaricomycetes</taxon>
        <taxon>Agaricomycetidae</taxon>
        <taxon>Agaricales</taxon>
        <taxon>Marasmiineae</taxon>
        <taxon>Mycenaceae</taxon>
        <taxon>Mycena</taxon>
    </lineage>
</organism>
<dbReference type="AlphaFoldDB" id="A0AAD7JGN5"/>
<reference evidence="1" key="1">
    <citation type="submission" date="2023-03" db="EMBL/GenBank/DDBJ databases">
        <title>Massive genome expansion in bonnet fungi (Mycena s.s.) driven by repeated elements and novel gene families across ecological guilds.</title>
        <authorList>
            <consortium name="Lawrence Berkeley National Laboratory"/>
            <person name="Harder C.B."/>
            <person name="Miyauchi S."/>
            <person name="Viragh M."/>
            <person name="Kuo A."/>
            <person name="Thoen E."/>
            <person name="Andreopoulos B."/>
            <person name="Lu D."/>
            <person name="Skrede I."/>
            <person name="Drula E."/>
            <person name="Henrissat B."/>
            <person name="Morin E."/>
            <person name="Kohler A."/>
            <person name="Barry K."/>
            <person name="LaButti K."/>
            <person name="Morin E."/>
            <person name="Salamov A."/>
            <person name="Lipzen A."/>
            <person name="Mereny Z."/>
            <person name="Hegedus B."/>
            <person name="Baldrian P."/>
            <person name="Stursova M."/>
            <person name="Weitz H."/>
            <person name="Taylor A."/>
            <person name="Grigoriev I.V."/>
            <person name="Nagy L.G."/>
            <person name="Martin F."/>
            <person name="Kauserud H."/>
        </authorList>
    </citation>
    <scope>NUCLEOTIDE SEQUENCE</scope>
    <source>
        <strain evidence="1">CBHHK182m</strain>
    </source>
</reference>
<dbReference type="Proteomes" id="UP001215598">
    <property type="component" value="Unassembled WGS sequence"/>
</dbReference>
<protein>
    <submittedName>
        <fullName evidence="1">Uncharacterized protein</fullName>
    </submittedName>
</protein>
<sequence>MPSIPQDIGDTLQFLVDTPTYATVHQLVIYGNILHNPTSSEPSPLAIVRHKLNQNPGQQQEEREEGQDHLWQHPAQSYILRTISLGDGQDGFTTLLVGTPPLGPVVISIIRLRMRVDLSFTPSLPPSFPPAPPEACTAPYSPTFDGPGCAEVLAAEDDEHRKLPSPMRERRLPCAGGGCLRMERPGMGIVTAEEEGKGEDGPREAKSSPVQAEMCCRSVFLDEKLVKGGSRNLEKEDGAADL</sequence>
<proteinExistence type="predicted"/>